<dbReference type="SMART" id="SM00367">
    <property type="entry name" value="LRR_CC"/>
    <property type="match status" value="8"/>
</dbReference>
<dbReference type="PANTHER" id="PTHR13318">
    <property type="entry name" value="PARTNER OF PAIRED, ISOFORM B-RELATED"/>
    <property type="match status" value="1"/>
</dbReference>
<evidence type="ECO:0000313" key="3">
    <source>
        <dbReference type="EMBL" id="NDV34036.1"/>
    </source>
</evidence>
<evidence type="ECO:0000256" key="2">
    <source>
        <dbReference type="ARBA" id="ARBA00022737"/>
    </source>
</evidence>
<dbReference type="Pfam" id="PF12799">
    <property type="entry name" value="LRR_4"/>
    <property type="match status" value="1"/>
</dbReference>
<keyword evidence="1" id="KW-0433">Leucine-rich repeat</keyword>
<dbReference type="GO" id="GO:0019005">
    <property type="term" value="C:SCF ubiquitin ligase complex"/>
    <property type="evidence" value="ECO:0007669"/>
    <property type="project" value="TreeGrafter"/>
</dbReference>
<dbReference type="InterPro" id="IPR006553">
    <property type="entry name" value="Leu-rich_rpt_Cys-con_subtyp"/>
</dbReference>
<dbReference type="InterPro" id="IPR025875">
    <property type="entry name" value="Leu-rich_rpt_4"/>
</dbReference>
<name>A0A6B2LAL4_9EUKA</name>
<keyword evidence="2" id="KW-0677">Repeat</keyword>
<dbReference type="SUPFAM" id="SSF52047">
    <property type="entry name" value="RNI-like"/>
    <property type="match status" value="1"/>
</dbReference>
<reference evidence="3" key="1">
    <citation type="journal article" date="2020" name="J. Eukaryot. Microbiol.">
        <title>De novo Sequencing, Assembly and Annotation of the Transcriptome for the Free-Living Testate Amoeba Arcella intermedia.</title>
        <authorList>
            <person name="Ribeiro G.M."/>
            <person name="Porfirio-Sousa A.L."/>
            <person name="Maurer-Alcala X.X."/>
            <person name="Katz L.A."/>
            <person name="Lahr D.J.G."/>
        </authorList>
    </citation>
    <scope>NUCLEOTIDE SEQUENCE</scope>
</reference>
<dbReference type="AlphaFoldDB" id="A0A6B2LAL4"/>
<dbReference type="GO" id="GO:0031146">
    <property type="term" value="P:SCF-dependent proteasomal ubiquitin-dependent protein catabolic process"/>
    <property type="evidence" value="ECO:0007669"/>
    <property type="project" value="TreeGrafter"/>
</dbReference>
<dbReference type="EMBL" id="GIBP01005067">
    <property type="protein sequence ID" value="NDV34036.1"/>
    <property type="molecule type" value="Transcribed_RNA"/>
</dbReference>
<protein>
    <recommendedName>
        <fullName evidence="4">F-box domain-containing protein</fullName>
    </recommendedName>
</protein>
<dbReference type="InterPro" id="IPR032675">
    <property type="entry name" value="LRR_dom_sf"/>
</dbReference>
<proteinExistence type="predicted"/>
<accession>A0A6B2LAL4</accession>
<organism evidence="3">
    <name type="scientific">Arcella intermedia</name>
    <dbReference type="NCBI Taxonomy" id="1963864"/>
    <lineage>
        <taxon>Eukaryota</taxon>
        <taxon>Amoebozoa</taxon>
        <taxon>Tubulinea</taxon>
        <taxon>Elardia</taxon>
        <taxon>Arcellinida</taxon>
        <taxon>Sphaerothecina</taxon>
        <taxon>Arcellidae</taxon>
        <taxon>Arcella</taxon>
    </lineage>
</organism>
<evidence type="ECO:0000256" key="1">
    <source>
        <dbReference type="ARBA" id="ARBA00022614"/>
    </source>
</evidence>
<evidence type="ECO:0008006" key="4">
    <source>
        <dbReference type="Google" id="ProtNLM"/>
    </source>
</evidence>
<dbReference type="Gene3D" id="3.80.10.10">
    <property type="entry name" value="Ribonuclease Inhibitor"/>
    <property type="match status" value="2"/>
</dbReference>
<sequence>MKFCDFTSNLNHLKICQAAFPNLFLTKLANSSKINHLELIGCFNITEIPKEFRDLKHLSVDVCSSFTDLSLKQLVLDHPNLTHLTLNGSPTITDESFAYINTLKSLQYLHLGRALNGALNSVYCYKLRSPKIDIASLTHLDLSGTKNFSNSDLIYVTMYTNNLITLNVTGCDGISDLSLCFLIKKFENLQNLHLSDTNVGDISMKMLGHYCTNLRILDLSGCHNVSSYMGHILSECPYLEKLNVPYCKNISDDSFIFKENAVFTCLKKLNLRNCDSITNNTLLNLLPRGKVLEFVR</sequence>